<reference evidence="2" key="1">
    <citation type="journal article" date="2015" name="Antonie Van Leeuwenhoek">
        <title>Comparative 16S rRNA signatures and multilocus sequence analysis for the genus Salinicola and description of Salinicola acroporae sp. nov., isolated from coral Acropora digitifera.</title>
        <authorList>
            <person name="Lepcha R.T."/>
            <person name="Poddar A."/>
            <person name="Schumann P."/>
            <person name="Das S.K."/>
        </authorList>
    </citation>
    <scope>NUCLEOTIDE SEQUENCE</scope>
    <source>
        <strain evidence="2">S4-41</strain>
    </source>
</reference>
<organism evidence="2 3">
    <name type="scientific">Salinicola acroporae</name>
    <dbReference type="NCBI Taxonomy" id="1541440"/>
    <lineage>
        <taxon>Bacteria</taxon>
        <taxon>Pseudomonadati</taxon>
        <taxon>Pseudomonadota</taxon>
        <taxon>Gammaproteobacteria</taxon>
        <taxon>Oceanospirillales</taxon>
        <taxon>Halomonadaceae</taxon>
        <taxon>Salinicola</taxon>
    </lineage>
</organism>
<evidence type="ECO:0000313" key="3">
    <source>
        <dbReference type="Proteomes" id="UP001162135"/>
    </source>
</evidence>
<dbReference type="Gene3D" id="2.60.120.620">
    <property type="entry name" value="q2cbj1_9rhob like domain"/>
    <property type="match status" value="1"/>
</dbReference>
<gene>
    <name evidence="2" type="ORF">CUR86_10865</name>
</gene>
<dbReference type="SUPFAM" id="SSF51197">
    <property type="entry name" value="Clavaminate synthase-like"/>
    <property type="match status" value="1"/>
</dbReference>
<keyword evidence="2" id="KW-0223">Dioxygenase</keyword>
<evidence type="ECO:0000256" key="1">
    <source>
        <dbReference type="ARBA" id="ARBA00001954"/>
    </source>
</evidence>
<dbReference type="Pfam" id="PF05721">
    <property type="entry name" value="PhyH"/>
    <property type="match status" value="1"/>
</dbReference>
<sequence>MGTKARQTAVSNVPLPLRNLEMKPWTRYPIWFGELFTGAKSFKANPLLGSERLNRYGLHAARVWSAYWMSRLRMAMLAPGVPKADRQQFQRFGYVLKENYLSDQQFQALIQEIGAYEGEIRECCQGDTNTHRILLAPEVIERLPAVKAVLEDSALKRLFRYCAGHARLPICHLENVHNGSRDSMTERDPQKNLHVDTFQPTMKFWLYLEDVTDENGPFVFVPGSNRPHRERLKWEYEMSLRAKAHADRYTARGSFRVSQEEAERLGEGGPRPFRVKANTLLIANTFGVHARGNAEPGSSRLALWGMSRTNPFLPLPGLGFDYFNRLQYRVLQRMRRQEDAKAAAKGGQSSWHVIEQRKI</sequence>
<dbReference type="GO" id="GO:0051213">
    <property type="term" value="F:dioxygenase activity"/>
    <property type="evidence" value="ECO:0007669"/>
    <property type="project" value="UniProtKB-KW"/>
</dbReference>
<evidence type="ECO:0000313" key="2">
    <source>
        <dbReference type="EMBL" id="MDH4572903.1"/>
    </source>
</evidence>
<keyword evidence="3" id="KW-1185">Reference proteome</keyword>
<dbReference type="InterPro" id="IPR008775">
    <property type="entry name" value="Phytyl_CoA_dOase-like"/>
</dbReference>
<comment type="caution">
    <text evidence="2">The sequence shown here is derived from an EMBL/GenBank/DDBJ whole genome shotgun (WGS) entry which is preliminary data.</text>
</comment>
<dbReference type="EMBL" id="PGFS01000001">
    <property type="protein sequence ID" value="MDH4572903.1"/>
    <property type="molecule type" value="Genomic_DNA"/>
</dbReference>
<dbReference type="Proteomes" id="UP001162135">
    <property type="component" value="Unassembled WGS sequence"/>
</dbReference>
<dbReference type="PANTHER" id="PTHR20883">
    <property type="entry name" value="PHYTANOYL-COA DIOXYGENASE DOMAIN CONTAINING 1"/>
    <property type="match status" value="1"/>
</dbReference>
<accession>A0ABT6I635</accession>
<protein>
    <submittedName>
        <fullName evidence="2">Phytanoyl-CoA dioxygenase</fullName>
    </submittedName>
</protein>
<keyword evidence="2" id="KW-0560">Oxidoreductase</keyword>
<proteinExistence type="predicted"/>
<name>A0ABT6I635_9GAMM</name>
<comment type="cofactor">
    <cofactor evidence="1">
        <name>Fe(2+)</name>
        <dbReference type="ChEBI" id="CHEBI:29033"/>
    </cofactor>
</comment>
<dbReference type="PANTHER" id="PTHR20883:SF48">
    <property type="entry name" value="ECTOINE DIOXYGENASE"/>
    <property type="match status" value="1"/>
</dbReference>
<reference evidence="2" key="2">
    <citation type="submission" date="2017-11" db="EMBL/GenBank/DDBJ databases">
        <authorList>
            <person name="Das S.K."/>
        </authorList>
    </citation>
    <scope>NUCLEOTIDE SEQUENCE</scope>
    <source>
        <strain evidence="2">S4-41</strain>
    </source>
</reference>